<organism evidence="2 3">
    <name type="scientific">Nelumbo nucifera</name>
    <name type="common">Sacred lotus</name>
    <dbReference type="NCBI Taxonomy" id="4432"/>
    <lineage>
        <taxon>Eukaryota</taxon>
        <taxon>Viridiplantae</taxon>
        <taxon>Streptophyta</taxon>
        <taxon>Embryophyta</taxon>
        <taxon>Tracheophyta</taxon>
        <taxon>Spermatophyta</taxon>
        <taxon>Magnoliopsida</taxon>
        <taxon>Proteales</taxon>
        <taxon>Nelumbonaceae</taxon>
        <taxon>Nelumbo</taxon>
    </lineage>
</organism>
<dbReference type="PANTHER" id="PTHR37238">
    <property type="entry name" value="OS05G0532500 PROTEIN"/>
    <property type="match status" value="1"/>
</dbReference>
<evidence type="ECO:0000313" key="2">
    <source>
        <dbReference type="EMBL" id="DAD44591.1"/>
    </source>
</evidence>
<accession>A0A822ZM37</accession>
<dbReference type="AlphaFoldDB" id="A0A822ZM37"/>
<reference evidence="2 3" key="1">
    <citation type="journal article" date="2020" name="Mol. Biol. Evol.">
        <title>Distinct Expression and Methylation Patterns for Genes with Different Fates following a Single Whole-Genome Duplication in Flowering Plants.</title>
        <authorList>
            <person name="Shi T."/>
            <person name="Rahmani R.S."/>
            <person name="Gugger P.F."/>
            <person name="Wang M."/>
            <person name="Li H."/>
            <person name="Zhang Y."/>
            <person name="Li Z."/>
            <person name="Wang Q."/>
            <person name="Van de Peer Y."/>
            <person name="Marchal K."/>
            <person name="Chen J."/>
        </authorList>
    </citation>
    <scope>NUCLEOTIDE SEQUENCE [LARGE SCALE GENOMIC DNA]</scope>
    <source>
        <tissue evidence="2">Leaf</tissue>
    </source>
</reference>
<dbReference type="Proteomes" id="UP000607653">
    <property type="component" value="Unassembled WGS sequence"/>
</dbReference>
<dbReference type="EMBL" id="DUZY01000007">
    <property type="protein sequence ID" value="DAD44591.1"/>
    <property type="molecule type" value="Genomic_DNA"/>
</dbReference>
<evidence type="ECO:0000256" key="1">
    <source>
        <dbReference type="SAM" id="MobiDB-lite"/>
    </source>
</evidence>
<comment type="caution">
    <text evidence="2">The sequence shown here is derived from an EMBL/GenBank/DDBJ whole genome shotgun (WGS) entry which is preliminary data.</text>
</comment>
<keyword evidence="3" id="KW-1185">Reference proteome</keyword>
<gene>
    <name evidence="2" type="ORF">HUJ06_002821</name>
</gene>
<feature type="region of interest" description="Disordered" evidence="1">
    <location>
        <begin position="84"/>
        <end position="119"/>
    </location>
</feature>
<name>A0A822ZM37_NELNU</name>
<proteinExistence type="predicted"/>
<evidence type="ECO:0000313" key="3">
    <source>
        <dbReference type="Proteomes" id="UP000607653"/>
    </source>
</evidence>
<protein>
    <submittedName>
        <fullName evidence="2">Uncharacterized protein</fullName>
    </submittedName>
</protein>
<dbReference type="PANTHER" id="PTHR37238:SF1">
    <property type="entry name" value="OS05G0532500 PROTEIN"/>
    <property type="match status" value="1"/>
</dbReference>
<sequence>MARAGLDEIPKIPLVQFKNKTAEPLSSKAIAANEEITNFVESPKQPETGSLVSPSPLVSWRADCTVERGKQLFLLTPLPISKTLSSRSQGTSRPAFERINDMDPPNTTIGPPPSLTISKNKNDDLLEKLELKPTPNKYPRSPVTQMEGTLGCGLITASRFLKKDHSMFLMTPCLKMSPPKSCLLLEPISESSHRVNDEFPKSTSFVVGIENCVSENLVLKYPELFGPQPPHKWGTGRKEVQTSPGRFISPPQTCVLMEPPDKMLPMHSAAYRGSSGIMLDEQASLKAKRGKEHFGPSLGLLESTPMWKESDSRELWTKFEAATTNSMHFNISIFRETGRKGFLDRLEEVSCEEAPS</sequence>